<comment type="caution">
    <text evidence="3">The sequence shown here is derived from an EMBL/GenBank/DDBJ whole genome shotgun (WGS) entry which is preliminary data.</text>
</comment>
<evidence type="ECO:0000313" key="4">
    <source>
        <dbReference type="Proteomes" id="UP000297475"/>
    </source>
</evidence>
<dbReference type="InterPro" id="IPR003675">
    <property type="entry name" value="Rce1/LyrA-like_dom"/>
</dbReference>
<keyword evidence="1" id="KW-1133">Transmembrane helix</keyword>
<proteinExistence type="predicted"/>
<dbReference type="OrthoDB" id="877230at2"/>
<keyword evidence="3" id="KW-0378">Hydrolase</keyword>
<feature type="transmembrane region" description="Helical" evidence="1">
    <location>
        <begin position="155"/>
        <end position="177"/>
    </location>
</feature>
<dbReference type="AlphaFoldDB" id="A0A4Z0WCU2"/>
<keyword evidence="1" id="KW-0472">Membrane</keyword>
<keyword evidence="3" id="KW-0482">Metalloprotease</keyword>
<evidence type="ECO:0000259" key="2">
    <source>
        <dbReference type="Pfam" id="PF02517"/>
    </source>
</evidence>
<protein>
    <submittedName>
        <fullName evidence="3">CPBP family intramembrane metalloprotease</fullName>
    </submittedName>
</protein>
<keyword evidence="1" id="KW-0812">Transmembrane</keyword>
<keyword evidence="4" id="KW-1185">Reference proteome</keyword>
<dbReference type="RefSeq" id="WP_135481532.1">
    <property type="nucleotide sequence ID" value="NZ_SRMF01000001.1"/>
</dbReference>
<feature type="transmembrane region" description="Helical" evidence="1">
    <location>
        <begin position="51"/>
        <end position="71"/>
    </location>
</feature>
<dbReference type="GO" id="GO:0004175">
    <property type="term" value="F:endopeptidase activity"/>
    <property type="evidence" value="ECO:0007669"/>
    <property type="project" value="UniProtKB-ARBA"/>
</dbReference>
<sequence>MRLLRKSVFSDLRALPWTVPAVPLILLAAVVLVFVAPLTTLSAIWQTAPVGLVTVLIMLLLSVPLFLLPLWSARIGKQASWAQAAPELTDIALALMLVGTLLSITMVALMLPRVGPFQYLDWNWQGKTLDMLWLLTLIVLLPGPLRRELGWQWRIYPGTGSAAAINIVLWGAIGFLITRQGMFGDPVELARTDLTLERLLFDISHPNLAEEILFRGLLLAVLDRVFRPNWTLFGARMGWGVIITAWLFGLAHGVAIDTESSLLTGTGSGLGITLDMAWLAQSFVMGLVLGWIRALTGSLWPAFLGHCAPELGILLALSLY</sequence>
<dbReference type="GO" id="GO:0006508">
    <property type="term" value="P:proteolysis"/>
    <property type="evidence" value="ECO:0007669"/>
    <property type="project" value="UniProtKB-KW"/>
</dbReference>
<feature type="domain" description="CAAX prenyl protease 2/Lysostaphin resistance protein A-like" evidence="2">
    <location>
        <begin position="206"/>
        <end position="308"/>
    </location>
</feature>
<feature type="transmembrane region" description="Helical" evidence="1">
    <location>
        <begin position="298"/>
        <end position="319"/>
    </location>
</feature>
<keyword evidence="3" id="KW-0645">Protease</keyword>
<evidence type="ECO:0000313" key="3">
    <source>
        <dbReference type="EMBL" id="TGG95674.1"/>
    </source>
</evidence>
<organism evidence="3 4">
    <name type="scientific">Natronospirillum operosum</name>
    <dbReference type="NCBI Taxonomy" id="2759953"/>
    <lineage>
        <taxon>Bacteria</taxon>
        <taxon>Pseudomonadati</taxon>
        <taxon>Pseudomonadota</taxon>
        <taxon>Gammaproteobacteria</taxon>
        <taxon>Oceanospirillales</taxon>
        <taxon>Natronospirillaceae</taxon>
        <taxon>Natronospirillum</taxon>
    </lineage>
</organism>
<feature type="transmembrane region" description="Helical" evidence="1">
    <location>
        <begin position="91"/>
        <end position="112"/>
    </location>
</feature>
<dbReference type="Pfam" id="PF02517">
    <property type="entry name" value="Rce1-like"/>
    <property type="match status" value="1"/>
</dbReference>
<gene>
    <name evidence="3" type="ORF">E4656_04490</name>
</gene>
<dbReference type="GO" id="GO:0080120">
    <property type="term" value="P:CAAX-box protein maturation"/>
    <property type="evidence" value="ECO:0007669"/>
    <property type="project" value="UniProtKB-ARBA"/>
</dbReference>
<dbReference type="EMBL" id="SRMF01000001">
    <property type="protein sequence ID" value="TGG95674.1"/>
    <property type="molecule type" value="Genomic_DNA"/>
</dbReference>
<dbReference type="Proteomes" id="UP000297475">
    <property type="component" value="Unassembled WGS sequence"/>
</dbReference>
<evidence type="ECO:0000256" key="1">
    <source>
        <dbReference type="SAM" id="Phobius"/>
    </source>
</evidence>
<feature type="transmembrane region" description="Helical" evidence="1">
    <location>
        <begin position="268"/>
        <end position="292"/>
    </location>
</feature>
<feature type="transmembrane region" description="Helical" evidence="1">
    <location>
        <begin position="237"/>
        <end position="256"/>
    </location>
</feature>
<accession>A0A4Z0WCU2</accession>
<dbReference type="GO" id="GO:0008237">
    <property type="term" value="F:metallopeptidase activity"/>
    <property type="evidence" value="ECO:0007669"/>
    <property type="project" value="UniProtKB-KW"/>
</dbReference>
<reference evidence="3 4" key="1">
    <citation type="submission" date="2019-04" db="EMBL/GenBank/DDBJ databases">
        <title>Natronospirillum operosus gen. nov., sp. nov., a haloalkaliphilic satellite isolated from decaying biomass of laboratory culture of cyanobacterium Geitlerinema sp. and proposal of Natronospirillaceae fam. nov. and Saccharospirillaceae fam. nov.</title>
        <authorList>
            <person name="Kevbrin V."/>
            <person name="Boltyanskaya Y."/>
            <person name="Koziaeva V."/>
            <person name="Grouzdev D.S."/>
            <person name="Park M."/>
            <person name="Cho J."/>
        </authorList>
    </citation>
    <scope>NUCLEOTIDE SEQUENCE [LARGE SCALE GENOMIC DNA]</scope>
    <source>
        <strain evidence="3 4">G-116</strain>
    </source>
</reference>
<name>A0A4Z0WCU2_9GAMM</name>
<feature type="transmembrane region" description="Helical" evidence="1">
    <location>
        <begin position="21"/>
        <end position="45"/>
    </location>
</feature>